<protein>
    <submittedName>
        <fullName evidence="1">Uncharacterized protein</fullName>
    </submittedName>
</protein>
<accession>A0ABP0R0N0</accession>
<evidence type="ECO:0000313" key="1">
    <source>
        <dbReference type="EMBL" id="CAK9093680.1"/>
    </source>
</evidence>
<evidence type="ECO:0000313" key="2">
    <source>
        <dbReference type="Proteomes" id="UP001642484"/>
    </source>
</evidence>
<reference evidence="1 2" key="1">
    <citation type="submission" date="2024-02" db="EMBL/GenBank/DDBJ databases">
        <authorList>
            <person name="Chen Y."/>
            <person name="Shah S."/>
            <person name="Dougan E. K."/>
            <person name="Thang M."/>
            <person name="Chan C."/>
        </authorList>
    </citation>
    <scope>NUCLEOTIDE SEQUENCE [LARGE SCALE GENOMIC DNA]</scope>
</reference>
<organism evidence="1 2">
    <name type="scientific">Durusdinium trenchii</name>
    <dbReference type="NCBI Taxonomy" id="1381693"/>
    <lineage>
        <taxon>Eukaryota</taxon>
        <taxon>Sar</taxon>
        <taxon>Alveolata</taxon>
        <taxon>Dinophyceae</taxon>
        <taxon>Suessiales</taxon>
        <taxon>Symbiodiniaceae</taxon>
        <taxon>Durusdinium</taxon>
    </lineage>
</organism>
<name>A0ABP0R0N0_9DINO</name>
<feature type="non-terminal residue" evidence="1">
    <location>
        <position position="1"/>
    </location>
</feature>
<dbReference type="EMBL" id="CAXAMN010025250">
    <property type="protein sequence ID" value="CAK9093680.1"/>
    <property type="molecule type" value="Genomic_DNA"/>
</dbReference>
<sequence>PLHTAVVPWGANPSVARWAHELVAEMKFQSDLEVKATHLREQAKMLLCGCSQGVLLQGVSTDRSVRWRSTTGRSTELLLASVCSCSDGLVLCWCRSEGCRNDWCRPALTAQATYHSVLLRLVRPTCDPVSIQHCAVWNWPNTEDSGALSVRTSNKNHRFSV</sequence>
<comment type="caution">
    <text evidence="1">The sequence shown here is derived from an EMBL/GenBank/DDBJ whole genome shotgun (WGS) entry which is preliminary data.</text>
</comment>
<dbReference type="Proteomes" id="UP001642484">
    <property type="component" value="Unassembled WGS sequence"/>
</dbReference>
<keyword evidence="2" id="KW-1185">Reference proteome</keyword>
<proteinExistence type="predicted"/>
<gene>
    <name evidence="1" type="ORF">CCMP2556_LOCUS44735</name>
</gene>